<comment type="caution">
    <text evidence="1">The sequence shown here is derived from an EMBL/GenBank/DDBJ whole genome shotgun (WGS) entry which is preliminary data.</text>
</comment>
<organism evidence="1">
    <name type="scientific">marine sediment metagenome</name>
    <dbReference type="NCBI Taxonomy" id="412755"/>
    <lineage>
        <taxon>unclassified sequences</taxon>
        <taxon>metagenomes</taxon>
        <taxon>ecological metagenomes</taxon>
    </lineage>
</organism>
<evidence type="ECO:0000313" key="1">
    <source>
        <dbReference type="EMBL" id="GAG36452.1"/>
    </source>
</evidence>
<accession>X0XMD3</accession>
<sequence length="230" mass="25822">MKTYPMSFRQAKERLPRFRDRIIYAIREAVRNMKQYCNSPAKGVCFCVSQGDCNYLVHAHNSKDILTSEEILTRALVPLESQGLPGSIRGCGLSISGLICSPQDIEHIIIGAKQEDDSWFIGQGCREDNEWKTKEKPSWGEYIPKWLGKYSEDYNVIYAFPFPKSEKVPLGVDVMNTVSLLVGDYLNSSIKLTYLTGNTLINEAVKNDEKQTSIVPFLSGNSGGSRRAVL</sequence>
<proteinExistence type="predicted"/>
<name>X0XMD3_9ZZZZ</name>
<gene>
    <name evidence="1" type="ORF">S01H1_70808</name>
</gene>
<protein>
    <submittedName>
        <fullName evidence="1">Uncharacterized protein</fullName>
    </submittedName>
</protein>
<dbReference type="AlphaFoldDB" id="X0XMD3"/>
<dbReference type="EMBL" id="BARS01047108">
    <property type="protein sequence ID" value="GAG36452.1"/>
    <property type="molecule type" value="Genomic_DNA"/>
</dbReference>
<reference evidence="1" key="1">
    <citation type="journal article" date="2014" name="Front. Microbiol.">
        <title>High frequency of phylogenetically diverse reductive dehalogenase-homologous genes in deep subseafloor sedimentary metagenomes.</title>
        <authorList>
            <person name="Kawai M."/>
            <person name="Futagami T."/>
            <person name="Toyoda A."/>
            <person name="Takaki Y."/>
            <person name="Nishi S."/>
            <person name="Hori S."/>
            <person name="Arai W."/>
            <person name="Tsubouchi T."/>
            <person name="Morono Y."/>
            <person name="Uchiyama I."/>
            <person name="Ito T."/>
            <person name="Fujiyama A."/>
            <person name="Inagaki F."/>
            <person name="Takami H."/>
        </authorList>
    </citation>
    <scope>NUCLEOTIDE SEQUENCE</scope>
    <source>
        <strain evidence="1">Expedition CK06-06</strain>
    </source>
</reference>
<feature type="non-terminal residue" evidence="1">
    <location>
        <position position="230"/>
    </location>
</feature>